<organism evidence="1 2">
    <name type="scientific">Penicillium argentinense</name>
    <dbReference type="NCBI Taxonomy" id="1131581"/>
    <lineage>
        <taxon>Eukaryota</taxon>
        <taxon>Fungi</taxon>
        <taxon>Dikarya</taxon>
        <taxon>Ascomycota</taxon>
        <taxon>Pezizomycotina</taxon>
        <taxon>Eurotiomycetes</taxon>
        <taxon>Eurotiomycetidae</taxon>
        <taxon>Eurotiales</taxon>
        <taxon>Aspergillaceae</taxon>
        <taxon>Penicillium</taxon>
    </lineage>
</organism>
<dbReference type="RefSeq" id="XP_056470803.1">
    <property type="nucleotide sequence ID" value="XM_056623387.1"/>
</dbReference>
<dbReference type="GeneID" id="81362366"/>
<reference evidence="1" key="1">
    <citation type="submission" date="2022-11" db="EMBL/GenBank/DDBJ databases">
        <authorList>
            <person name="Petersen C."/>
        </authorList>
    </citation>
    <scope>NUCLEOTIDE SEQUENCE</scope>
    <source>
        <strain evidence="1">IBT 30761</strain>
    </source>
</reference>
<name>A0A9W9EQN7_9EURO</name>
<proteinExistence type="predicted"/>
<dbReference type="Proteomes" id="UP001149074">
    <property type="component" value="Unassembled WGS sequence"/>
</dbReference>
<keyword evidence="2" id="KW-1185">Reference proteome</keyword>
<evidence type="ECO:0000313" key="2">
    <source>
        <dbReference type="Proteomes" id="UP001149074"/>
    </source>
</evidence>
<gene>
    <name evidence="1" type="ORF">N7532_010896</name>
</gene>
<accession>A0A9W9EQN7</accession>
<comment type="caution">
    <text evidence="1">The sequence shown here is derived from an EMBL/GenBank/DDBJ whole genome shotgun (WGS) entry which is preliminary data.</text>
</comment>
<evidence type="ECO:0000313" key="1">
    <source>
        <dbReference type="EMBL" id="KAJ5086125.1"/>
    </source>
</evidence>
<sequence>MHSINDEAVFASSFYPETRFSAEEGCESEKQSHFVLEEVENGNPASVVHSWKLVPVEGESQSETQIASSCGRGG</sequence>
<protein>
    <submittedName>
        <fullName evidence="1">Uncharacterized protein</fullName>
    </submittedName>
</protein>
<dbReference type="AlphaFoldDB" id="A0A9W9EQN7"/>
<reference evidence="1" key="2">
    <citation type="journal article" date="2023" name="IMA Fungus">
        <title>Comparative genomic study of the Penicillium genus elucidates a diverse pangenome and 15 lateral gene transfer events.</title>
        <authorList>
            <person name="Petersen C."/>
            <person name="Sorensen T."/>
            <person name="Nielsen M.R."/>
            <person name="Sondergaard T.E."/>
            <person name="Sorensen J.L."/>
            <person name="Fitzpatrick D.A."/>
            <person name="Frisvad J.C."/>
            <person name="Nielsen K.L."/>
        </authorList>
    </citation>
    <scope>NUCLEOTIDE SEQUENCE</scope>
    <source>
        <strain evidence="1">IBT 30761</strain>
    </source>
</reference>
<dbReference type="EMBL" id="JAPQKI010000010">
    <property type="protein sequence ID" value="KAJ5086125.1"/>
    <property type="molecule type" value="Genomic_DNA"/>
</dbReference>